<dbReference type="InterPro" id="IPR004926">
    <property type="entry name" value="LEA_3a"/>
</dbReference>
<dbReference type="Pfam" id="PF03242">
    <property type="entry name" value="LEA_3a"/>
    <property type="match status" value="1"/>
</dbReference>
<dbReference type="AlphaFoldDB" id="A0A7J7G5J3"/>
<evidence type="ECO:0000313" key="2">
    <source>
        <dbReference type="EMBL" id="KAF5934556.1"/>
    </source>
</evidence>
<dbReference type="PANTHER" id="PTHR33509:SF5">
    <property type="entry name" value="PROTEIN SENESCENCE-ASSOCIATED GENE 21, MITOCHONDRIAL"/>
    <property type="match status" value="1"/>
</dbReference>
<name>A0A7J7G5J3_CAMSI</name>
<dbReference type="GO" id="GO:0005739">
    <property type="term" value="C:mitochondrion"/>
    <property type="evidence" value="ECO:0007669"/>
    <property type="project" value="TreeGrafter"/>
</dbReference>
<gene>
    <name evidence="2" type="ORF">HYC85_030727</name>
</gene>
<reference evidence="3" key="1">
    <citation type="journal article" date="2020" name="Nat. Commun.">
        <title>Genome assembly of wild tea tree DASZ reveals pedigree and selection history of tea varieties.</title>
        <authorList>
            <person name="Zhang W."/>
            <person name="Zhang Y."/>
            <person name="Qiu H."/>
            <person name="Guo Y."/>
            <person name="Wan H."/>
            <person name="Zhang X."/>
            <person name="Scossa F."/>
            <person name="Alseekh S."/>
            <person name="Zhang Q."/>
            <person name="Wang P."/>
            <person name="Xu L."/>
            <person name="Schmidt M.H."/>
            <person name="Jia X."/>
            <person name="Li D."/>
            <person name="Zhu A."/>
            <person name="Guo F."/>
            <person name="Chen W."/>
            <person name="Ni D."/>
            <person name="Usadel B."/>
            <person name="Fernie A.R."/>
            <person name="Wen W."/>
        </authorList>
    </citation>
    <scope>NUCLEOTIDE SEQUENCE [LARGE SCALE GENOMIC DNA]</scope>
    <source>
        <strain evidence="3">cv. G240</strain>
    </source>
</reference>
<organism evidence="2 3">
    <name type="scientific">Camellia sinensis</name>
    <name type="common">Tea plant</name>
    <name type="synonym">Thea sinensis</name>
    <dbReference type="NCBI Taxonomy" id="4442"/>
    <lineage>
        <taxon>Eukaryota</taxon>
        <taxon>Viridiplantae</taxon>
        <taxon>Streptophyta</taxon>
        <taxon>Embryophyta</taxon>
        <taxon>Tracheophyta</taxon>
        <taxon>Spermatophyta</taxon>
        <taxon>Magnoliopsida</taxon>
        <taxon>eudicotyledons</taxon>
        <taxon>Gunneridae</taxon>
        <taxon>Pentapetalae</taxon>
        <taxon>asterids</taxon>
        <taxon>Ericales</taxon>
        <taxon>Theaceae</taxon>
        <taxon>Camellia</taxon>
    </lineage>
</organism>
<comment type="caution">
    <text evidence="2">The sequence shown here is derived from an EMBL/GenBank/DDBJ whole genome shotgun (WGS) entry which is preliminary data.</text>
</comment>
<feature type="region of interest" description="Disordered" evidence="1">
    <location>
        <begin position="74"/>
        <end position="95"/>
    </location>
</feature>
<dbReference type="Proteomes" id="UP000593564">
    <property type="component" value="Unassembled WGS sequence"/>
</dbReference>
<accession>A0A7J7G5J3</accession>
<reference evidence="2 3" key="2">
    <citation type="submission" date="2020-07" db="EMBL/GenBank/DDBJ databases">
        <title>Genome assembly of wild tea tree DASZ reveals pedigree and selection history of tea varieties.</title>
        <authorList>
            <person name="Zhang W."/>
        </authorList>
    </citation>
    <scope>NUCLEOTIDE SEQUENCE [LARGE SCALE GENOMIC DNA]</scope>
    <source>
        <strain evidence="3">cv. G240</strain>
        <tissue evidence="2">Leaf</tissue>
    </source>
</reference>
<sequence>MSKVPKHITEKFNLTKSKLISLSLSKLLRSLSNAKLLSAFIVDRISVSASRRGYAGASQGVAVSGSGGARAAMAKKGGEEVTKTSSWVPDPKTRYCRPENHADDIDVAELREMLLKNNIRRH</sequence>
<evidence type="ECO:0000313" key="3">
    <source>
        <dbReference type="Proteomes" id="UP000593564"/>
    </source>
</evidence>
<dbReference type="GO" id="GO:0006950">
    <property type="term" value="P:response to stress"/>
    <property type="evidence" value="ECO:0007669"/>
    <property type="project" value="TreeGrafter"/>
</dbReference>
<proteinExistence type="predicted"/>
<protein>
    <submittedName>
        <fullName evidence="2">Uncharacterized protein</fullName>
    </submittedName>
</protein>
<dbReference type="PANTHER" id="PTHR33509">
    <property type="entry name" value="LATE EMBRYOGENIS ABUNDANT PROTEIN 2-RELATED"/>
    <property type="match status" value="1"/>
</dbReference>
<evidence type="ECO:0000256" key="1">
    <source>
        <dbReference type="SAM" id="MobiDB-lite"/>
    </source>
</evidence>
<dbReference type="EMBL" id="JACBKZ010000014">
    <property type="protein sequence ID" value="KAF5934556.1"/>
    <property type="molecule type" value="Genomic_DNA"/>
</dbReference>
<keyword evidence="3" id="KW-1185">Reference proteome</keyword>